<keyword evidence="4" id="KW-1185">Reference proteome</keyword>
<dbReference type="EMBL" id="PZQS01000014">
    <property type="protein sequence ID" value="PVD18400.1"/>
    <property type="molecule type" value="Genomic_DNA"/>
</dbReference>
<feature type="chain" id="PRO_5015738358" evidence="2">
    <location>
        <begin position="22"/>
        <end position="479"/>
    </location>
</feature>
<protein>
    <submittedName>
        <fullName evidence="3">Uncharacterized protein</fullName>
    </submittedName>
</protein>
<keyword evidence="2" id="KW-0732">Signal</keyword>
<dbReference type="Proteomes" id="UP000245119">
    <property type="component" value="Linkage Group LG14"/>
</dbReference>
<evidence type="ECO:0000313" key="3">
    <source>
        <dbReference type="EMBL" id="PVD18400.1"/>
    </source>
</evidence>
<feature type="region of interest" description="Disordered" evidence="1">
    <location>
        <begin position="167"/>
        <end position="191"/>
    </location>
</feature>
<feature type="region of interest" description="Disordered" evidence="1">
    <location>
        <begin position="238"/>
        <end position="313"/>
    </location>
</feature>
<feature type="signal peptide" evidence="2">
    <location>
        <begin position="1"/>
        <end position="21"/>
    </location>
</feature>
<gene>
    <name evidence="3" type="ORF">C0Q70_20949</name>
</gene>
<sequence>MQKSLLVRLAFGVHGADVVTATTASTDVAVTSTLLVLSLNIQVSGVTRSTGVTTIPTTESTGVAIPATGVAAELTRVAIVYRWRHPRSFARCRLRIPASAVSSPFPPYPHVSVVVVDTDGGGGDDCGRWARVRQAAGGSGNDSSSSGGGRRRGGIGGCGCTGAGSGGGGGGGGGYTMRGREGSGAPGDPGTCGGRCCRCPSAARAAASILRRWKPTIFGYAMLASLLAAQFLPPRYRASQEHKGDTPLPPPPRRQSQVASGGGFNGDGVISGGGDTASSGSGVGGSLEVGGGLEQGSKGKLSEQKKVPGLRQGSCKPFNITDLLLLSTTPTSSSTSSDYDNGGSGQCYPLNTWLVDQVCSCHSAHRLEALMSARLNFCSILPAFSCASTSPQAPPLAGAAPPCTPLRNVTGQEGAGCTCPILTSEASCKDYLRTLVDLDREAQQRFQDFKDILRRYDCNATYSVKWTCTQCESSQTVCV</sequence>
<evidence type="ECO:0000313" key="4">
    <source>
        <dbReference type="Proteomes" id="UP000245119"/>
    </source>
</evidence>
<dbReference type="OrthoDB" id="6160061at2759"/>
<reference evidence="3 4" key="1">
    <citation type="submission" date="2018-04" db="EMBL/GenBank/DDBJ databases">
        <title>The genome of golden apple snail Pomacea canaliculata provides insight into stress tolerance and invasive adaptation.</title>
        <authorList>
            <person name="Liu C."/>
            <person name="Liu B."/>
            <person name="Ren Y."/>
            <person name="Zhang Y."/>
            <person name="Wang H."/>
            <person name="Li S."/>
            <person name="Jiang F."/>
            <person name="Yin L."/>
            <person name="Zhang G."/>
            <person name="Qian W."/>
            <person name="Fan W."/>
        </authorList>
    </citation>
    <scope>NUCLEOTIDE SEQUENCE [LARGE SCALE GENOMIC DNA]</scope>
    <source>
        <strain evidence="3">SZHN2017</strain>
        <tissue evidence="3">Muscle</tissue>
    </source>
</reference>
<accession>A0A2T7NB45</accession>
<comment type="caution">
    <text evidence="3">The sequence shown here is derived from an EMBL/GenBank/DDBJ whole genome shotgun (WGS) entry which is preliminary data.</text>
</comment>
<feature type="compositionally biased region" description="Gly residues" evidence="1">
    <location>
        <begin position="260"/>
        <end position="294"/>
    </location>
</feature>
<dbReference type="AlphaFoldDB" id="A0A2T7NB45"/>
<organism evidence="3 4">
    <name type="scientific">Pomacea canaliculata</name>
    <name type="common">Golden apple snail</name>
    <dbReference type="NCBI Taxonomy" id="400727"/>
    <lineage>
        <taxon>Eukaryota</taxon>
        <taxon>Metazoa</taxon>
        <taxon>Spiralia</taxon>
        <taxon>Lophotrochozoa</taxon>
        <taxon>Mollusca</taxon>
        <taxon>Gastropoda</taxon>
        <taxon>Caenogastropoda</taxon>
        <taxon>Architaenioglossa</taxon>
        <taxon>Ampullarioidea</taxon>
        <taxon>Ampullariidae</taxon>
        <taxon>Pomacea</taxon>
    </lineage>
</organism>
<evidence type="ECO:0000256" key="1">
    <source>
        <dbReference type="SAM" id="MobiDB-lite"/>
    </source>
</evidence>
<proteinExistence type="predicted"/>
<evidence type="ECO:0000256" key="2">
    <source>
        <dbReference type="SAM" id="SignalP"/>
    </source>
</evidence>
<name>A0A2T7NB45_POMCA</name>